<keyword evidence="2" id="KW-1185">Reference proteome</keyword>
<dbReference type="Proteomes" id="UP001477672">
    <property type="component" value="Unassembled WGS sequence"/>
</dbReference>
<organism evidence="1 2">
    <name type="scientific">Ruthenibacterium intestinale</name>
    <dbReference type="NCBI Taxonomy" id="3133163"/>
    <lineage>
        <taxon>Bacteria</taxon>
        <taxon>Bacillati</taxon>
        <taxon>Bacillota</taxon>
        <taxon>Clostridia</taxon>
        <taxon>Eubacteriales</taxon>
        <taxon>Oscillospiraceae</taxon>
        <taxon>Ruthenibacterium</taxon>
    </lineage>
</organism>
<protein>
    <submittedName>
        <fullName evidence="1">Uncharacterized protein</fullName>
    </submittedName>
</protein>
<gene>
    <name evidence="1" type="ORF">WMO24_04915</name>
</gene>
<comment type="caution">
    <text evidence="1">The sequence shown here is derived from an EMBL/GenBank/DDBJ whole genome shotgun (WGS) entry which is preliminary data.</text>
</comment>
<evidence type="ECO:0000313" key="2">
    <source>
        <dbReference type="Proteomes" id="UP001477672"/>
    </source>
</evidence>
<evidence type="ECO:0000313" key="1">
    <source>
        <dbReference type="EMBL" id="MEQ2519773.1"/>
    </source>
</evidence>
<dbReference type="EMBL" id="JBBMFA010000068">
    <property type="protein sequence ID" value="MEQ2519773.1"/>
    <property type="molecule type" value="Genomic_DNA"/>
</dbReference>
<accession>A0ABV1GDJ4</accession>
<name>A0ABV1GDJ4_9FIRM</name>
<dbReference type="RefSeq" id="WP_349215208.1">
    <property type="nucleotide sequence ID" value="NZ_JBBMFA010000068.1"/>
</dbReference>
<reference evidence="1 2" key="1">
    <citation type="submission" date="2024-03" db="EMBL/GenBank/DDBJ databases">
        <title>Human intestinal bacterial collection.</title>
        <authorList>
            <person name="Pauvert C."/>
            <person name="Hitch T.C.A."/>
            <person name="Clavel T."/>
        </authorList>
    </citation>
    <scope>NUCLEOTIDE SEQUENCE [LARGE SCALE GENOMIC DNA]</scope>
    <source>
        <strain evidence="1 2">CLA-JM-H11</strain>
    </source>
</reference>
<proteinExistence type="predicted"/>
<sequence>MNLYAADTAAWKALVLRLAGVLGAEFFLENGSIREIHVLADETRSPKQIVRDIQSALSAKFGMEIDHRIISVAQIPDGARETHCRMICERLELISDRTGVSAVVHLTQGGHSFEGRAKCDATPGGRTGAIALAAVRAVDGAFSDEFHVVLEDVRRTEFSSRNCILAGLVLKSKGRSEPLLGACYEGEDPNFSVALAVLDAVNRRIAMMPCPNAAEQTMPEE</sequence>